<evidence type="ECO:0000256" key="1">
    <source>
        <dbReference type="SAM" id="MobiDB-lite"/>
    </source>
</evidence>
<feature type="compositionally biased region" description="Basic and acidic residues" evidence="1">
    <location>
        <begin position="41"/>
        <end position="50"/>
    </location>
</feature>
<sequence length="57" mass="6057">MTIKVDGFARGAAPQESRAEAVSIARGSVFAETPSFSAQSRVEEGHDTMETAKACLR</sequence>
<keyword evidence="3" id="KW-1185">Reference proteome</keyword>
<dbReference type="EMBL" id="JAGGJV010000010">
    <property type="protein sequence ID" value="MBP1861392.1"/>
    <property type="molecule type" value="Genomic_DNA"/>
</dbReference>
<dbReference type="Proteomes" id="UP000823786">
    <property type="component" value="Unassembled WGS sequence"/>
</dbReference>
<reference evidence="2 3" key="1">
    <citation type="submission" date="2021-03" db="EMBL/GenBank/DDBJ databases">
        <title>Genomic Encyclopedia of Type Strains, Phase IV (KMG-IV): sequencing the most valuable type-strain genomes for metagenomic binning, comparative biology and taxonomic classification.</title>
        <authorList>
            <person name="Goeker M."/>
        </authorList>
    </citation>
    <scope>NUCLEOTIDE SEQUENCE [LARGE SCALE GENOMIC DNA]</scope>
    <source>
        <strain evidence="2 3">DSM 26427</strain>
    </source>
</reference>
<comment type="caution">
    <text evidence="2">The sequence shown here is derived from an EMBL/GenBank/DDBJ whole genome shotgun (WGS) entry which is preliminary data.</text>
</comment>
<dbReference type="RefSeq" id="WP_209855576.1">
    <property type="nucleotide sequence ID" value="NZ_JAGGJV010000010.1"/>
</dbReference>
<proteinExistence type="predicted"/>
<protein>
    <submittedName>
        <fullName evidence="2">Uncharacterized protein</fullName>
    </submittedName>
</protein>
<evidence type="ECO:0000313" key="3">
    <source>
        <dbReference type="Proteomes" id="UP000823786"/>
    </source>
</evidence>
<evidence type="ECO:0000313" key="2">
    <source>
        <dbReference type="EMBL" id="MBP1861392.1"/>
    </source>
</evidence>
<gene>
    <name evidence="2" type="ORF">J2Z75_004921</name>
</gene>
<organism evidence="2 3">
    <name type="scientific">Rhizobium herbae</name>
    <dbReference type="NCBI Taxonomy" id="508661"/>
    <lineage>
        <taxon>Bacteria</taxon>
        <taxon>Pseudomonadati</taxon>
        <taxon>Pseudomonadota</taxon>
        <taxon>Alphaproteobacteria</taxon>
        <taxon>Hyphomicrobiales</taxon>
        <taxon>Rhizobiaceae</taxon>
        <taxon>Rhizobium/Agrobacterium group</taxon>
        <taxon>Rhizobium</taxon>
    </lineage>
</organism>
<feature type="region of interest" description="Disordered" evidence="1">
    <location>
        <begin position="36"/>
        <end position="57"/>
    </location>
</feature>
<name>A0ABS4ETX3_9HYPH</name>
<accession>A0ABS4ETX3</accession>